<evidence type="ECO:0000256" key="2">
    <source>
        <dbReference type="ARBA" id="ARBA00023012"/>
    </source>
</evidence>
<organism evidence="5 6">
    <name type="scientific">Massilia suwonensis</name>
    <dbReference type="NCBI Taxonomy" id="648895"/>
    <lineage>
        <taxon>Bacteria</taxon>
        <taxon>Pseudomonadati</taxon>
        <taxon>Pseudomonadota</taxon>
        <taxon>Betaproteobacteria</taxon>
        <taxon>Burkholderiales</taxon>
        <taxon>Oxalobacteraceae</taxon>
        <taxon>Telluria group</taxon>
        <taxon>Massilia</taxon>
    </lineage>
</organism>
<protein>
    <submittedName>
        <fullName evidence="5">Response regulator</fullName>
    </submittedName>
</protein>
<dbReference type="PROSITE" id="PS50110">
    <property type="entry name" value="RESPONSE_REGULATORY"/>
    <property type="match status" value="1"/>
</dbReference>
<reference evidence="6" key="1">
    <citation type="journal article" date="2019" name="Int. J. Syst. Evol. Microbiol.">
        <title>The Global Catalogue of Microorganisms (GCM) 10K type strain sequencing project: providing services to taxonomists for standard genome sequencing and annotation.</title>
        <authorList>
            <consortium name="The Broad Institute Genomics Platform"/>
            <consortium name="The Broad Institute Genome Sequencing Center for Infectious Disease"/>
            <person name="Wu L."/>
            <person name="Ma J."/>
        </authorList>
    </citation>
    <scope>NUCLEOTIDE SEQUENCE [LARGE SCALE GENOMIC DNA]</scope>
    <source>
        <strain evidence="6">CCUG 43111</strain>
    </source>
</reference>
<evidence type="ECO:0000313" key="5">
    <source>
        <dbReference type="EMBL" id="MFC5479586.1"/>
    </source>
</evidence>
<dbReference type="PANTHER" id="PTHR44591:SF14">
    <property type="entry name" value="PROTEIN PILG"/>
    <property type="match status" value="1"/>
</dbReference>
<dbReference type="Proteomes" id="UP001596101">
    <property type="component" value="Unassembled WGS sequence"/>
</dbReference>
<dbReference type="CDD" id="cd00156">
    <property type="entry name" value="REC"/>
    <property type="match status" value="1"/>
</dbReference>
<dbReference type="SMART" id="SM00448">
    <property type="entry name" value="REC"/>
    <property type="match status" value="1"/>
</dbReference>
<dbReference type="PANTHER" id="PTHR44591">
    <property type="entry name" value="STRESS RESPONSE REGULATOR PROTEIN 1"/>
    <property type="match status" value="1"/>
</dbReference>
<dbReference type="SUPFAM" id="SSF52172">
    <property type="entry name" value="CheY-like"/>
    <property type="match status" value="1"/>
</dbReference>
<dbReference type="InterPro" id="IPR011006">
    <property type="entry name" value="CheY-like_superfamily"/>
</dbReference>
<sequence length="134" mass="14576">MKNILLVEDDLAVSYVFRRYLEAAGFRVLMADNGRDALALHSGHAVDAVITDFRMPGMNGDDLLLALRARQPGLPAMMVSAFGHELKTTIPGVRVLAKPIMGDRLVAELQDLLLDAETVALNRPADEGTPQLPK</sequence>
<keyword evidence="2" id="KW-0902">Two-component regulatory system</keyword>
<proteinExistence type="predicted"/>
<evidence type="ECO:0000313" key="6">
    <source>
        <dbReference type="Proteomes" id="UP001596101"/>
    </source>
</evidence>
<feature type="domain" description="Response regulatory" evidence="4">
    <location>
        <begin position="3"/>
        <end position="113"/>
    </location>
</feature>
<evidence type="ECO:0000259" key="4">
    <source>
        <dbReference type="PROSITE" id="PS50110"/>
    </source>
</evidence>
<dbReference type="Pfam" id="PF00072">
    <property type="entry name" value="Response_reg"/>
    <property type="match status" value="1"/>
</dbReference>
<dbReference type="RefSeq" id="WP_379757333.1">
    <property type="nucleotide sequence ID" value="NZ_JBHSMR010000013.1"/>
</dbReference>
<evidence type="ECO:0000256" key="1">
    <source>
        <dbReference type="ARBA" id="ARBA00022553"/>
    </source>
</evidence>
<feature type="modified residue" description="4-aspartylphosphate" evidence="3">
    <location>
        <position position="52"/>
    </location>
</feature>
<dbReference type="InterPro" id="IPR001789">
    <property type="entry name" value="Sig_transdc_resp-reg_receiver"/>
</dbReference>
<evidence type="ECO:0000256" key="3">
    <source>
        <dbReference type="PROSITE-ProRule" id="PRU00169"/>
    </source>
</evidence>
<accession>A0ABW0MRT9</accession>
<dbReference type="InterPro" id="IPR050595">
    <property type="entry name" value="Bact_response_regulator"/>
</dbReference>
<dbReference type="EMBL" id="JBHSMR010000013">
    <property type="protein sequence ID" value="MFC5479586.1"/>
    <property type="molecule type" value="Genomic_DNA"/>
</dbReference>
<comment type="caution">
    <text evidence="5">The sequence shown here is derived from an EMBL/GenBank/DDBJ whole genome shotgun (WGS) entry which is preliminary data.</text>
</comment>
<keyword evidence="1 3" id="KW-0597">Phosphoprotein</keyword>
<dbReference type="Gene3D" id="3.40.50.2300">
    <property type="match status" value="1"/>
</dbReference>
<gene>
    <name evidence="5" type="ORF">ACFPQ5_15425</name>
</gene>
<name>A0ABW0MRT9_9BURK</name>
<keyword evidence="6" id="KW-1185">Reference proteome</keyword>